<dbReference type="OrthoDB" id="8635520at2"/>
<dbReference type="InterPro" id="IPR036388">
    <property type="entry name" value="WH-like_DNA-bd_sf"/>
</dbReference>
<proteinExistence type="predicted"/>
<feature type="region of interest" description="Disordered" evidence="1">
    <location>
        <begin position="154"/>
        <end position="179"/>
    </location>
</feature>
<dbReference type="Pfam" id="PF01047">
    <property type="entry name" value="MarR"/>
    <property type="match status" value="1"/>
</dbReference>
<evidence type="ECO:0000313" key="4">
    <source>
        <dbReference type="Proteomes" id="UP000008363"/>
    </source>
</evidence>
<dbReference type="eggNOG" id="COG1846">
    <property type="taxonomic scope" value="Bacteria"/>
</dbReference>
<dbReference type="GO" id="GO:0003700">
    <property type="term" value="F:DNA-binding transcription factor activity"/>
    <property type="evidence" value="ECO:0007669"/>
    <property type="project" value="InterPro"/>
</dbReference>
<sequence>MALTPDQQRAFRGFLTLSTLLDDALDAQLRRDSGLTHSQYRILFRLSEAPERTIGMRRLGVLAHSEQSRLSHAITAMERRGWVRRVRSPTNPDRRAVSVVLTDAGMEVVRSAAPRHSDEAHRLLFDALDAEHLSNLNAVIDRILPHMADLGLDLPSPEEDPIMWEGRSDPGPADRTQAG</sequence>
<evidence type="ECO:0000256" key="1">
    <source>
        <dbReference type="SAM" id="MobiDB-lite"/>
    </source>
</evidence>
<dbReference type="STRING" id="1108045.GORHZ_125_01030"/>
<evidence type="ECO:0000259" key="2">
    <source>
        <dbReference type="PROSITE" id="PS50995"/>
    </source>
</evidence>
<name>K6WXD9_9ACTN</name>
<gene>
    <name evidence="3" type="ORF">GORHZ_125_01030</name>
</gene>
<comment type="caution">
    <text evidence="3">The sequence shown here is derived from an EMBL/GenBank/DDBJ whole genome shotgun (WGS) entry which is preliminary data.</text>
</comment>
<dbReference type="InterPro" id="IPR039422">
    <property type="entry name" value="MarR/SlyA-like"/>
</dbReference>
<dbReference type="SUPFAM" id="SSF46785">
    <property type="entry name" value="Winged helix' DNA-binding domain"/>
    <property type="match status" value="1"/>
</dbReference>
<accession>K6WXD9</accession>
<dbReference type="PANTHER" id="PTHR33164">
    <property type="entry name" value="TRANSCRIPTIONAL REGULATOR, MARR FAMILY"/>
    <property type="match status" value="1"/>
</dbReference>
<dbReference type="EMBL" id="BAHC01000125">
    <property type="protein sequence ID" value="GAB91219.1"/>
    <property type="molecule type" value="Genomic_DNA"/>
</dbReference>
<keyword evidence="4" id="KW-1185">Reference proteome</keyword>
<dbReference type="InterPro" id="IPR036390">
    <property type="entry name" value="WH_DNA-bd_sf"/>
</dbReference>
<evidence type="ECO:0000313" key="3">
    <source>
        <dbReference type="EMBL" id="GAB91219.1"/>
    </source>
</evidence>
<dbReference type="SMART" id="SM00347">
    <property type="entry name" value="HTH_MARR"/>
    <property type="match status" value="1"/>
</dbReference>
<protein>
    <submittedName>
        <fullName evidence="3">Putative MarR family transcriptional regulator</fullName>
    </submittedName>
</protein>
<dbReference type="AlphaFoldDB" id="K6WXD9"/>
<feature type="domain" description="HTH marR-type" evidence="2">
    <location>
        <begin position="7"/>
        <end position="145"/>
    </location>
</feature>
<dbReference type="InterPro" id="IPR000835">
    <property type="entry name" value="HTH_MarR-typ"/>
</dbReference>
<dbReference type="PROSITE" id="PS50995">
    <property type="entry name" value="HTH_MARR_2"/>
    <property type="match status" value="1"/>
</dbReference>
<dbReference type="RefSeq" id="WP_006334513.1">
    <property type="nucleotide sequence ID" value="NZ_BAHC01000125.1"/>
</dbReference>
<dbReference type="PANTHER" id="PTHR33164:SF99">
    <property type="entry name" value="MARR FAMILY REGULATORY PROTEIN"/>
    <property type="match status" value="1"/>
</dbReference>
<dbReference type="Proteomes" id="UP000008363">
    <property type="component" value="Unassembled WGS sequence"/>
</dbReference>
<dbReference type="GO" id="GO:0006950">
    <property type="term" value="P:response to stress"/>
    <property type="evidence" value="ECO:0007669"/>
    <property type="project" value="TreeGrafter"/>
</dbReference>
<organism evidence="3 4">
    <name type="scientific">Gordonia rhizosphera NBRC 16068</name>
    <dbReference type="NCBI Taxonomy" id="1108045"/>
    <lineage>
        <taxon>Bacteria</taxon>
        <taxon>Bacillati</taxon>
        <taxon>Actinomycetota</taxon>
        <taxon>Actinomycetes</taxon>
        <taxon>Mycobacteriales</taxon>
        <taxon>Gordoniaceae</taxon>
        <taxon>Gordonia</taxon>
    </lineage>
</organism>
<dbReference type="Gene3D" id="1.10.10.10">
    <property type="entry name" value="Winged helix-like DNA-binding domain superfamily/Winged helix DNA-binding domain"/>
    <property type="match status" value="1"/>
</dbReference>
<reference evidence="3 4" key="1">
    <citation type="submission" date="2012-08" db="EMBL/GenBank/DDBJ databases">
        <title>Whole genome shotgun sequence of Gordonia rhizosphera NBRC 16068.</title>
        <authorList>
            <person name="Takarada H."/>
            <person name="Isaki S."/>
            <person name="Hosoyama A."/>
            <person name="Tsuchikane K."/>
            <person name="Katsumata H."/>
            <person name="Baba S."/>
            <person name="Ohji S."/>
            <person name="Yamazaki S."/>
            <person name="Fujita N."/>
        </authorList>
    </citation>
    <scope>NUCLEOTIDE SEQUENCE [LARGE SCALE GENOMIC DNA]</scope>
    <source>
        <strain evidence="3 4">NBRC 16068</strain>
    </source>
</reference>